<evidence type="ECO:0000256" key="1">
    <source>
        <dbReference type="ARBA" id="ARBA00023157"/>
    </source>
</evidence>
<dbReference type="Pfam" id="PF00053">
    <property type="entry name" value="EGF_laminin"/>
    <property type="match status" value="2"/>
</dbReference>
<evidence type="ECO:0000313" key="5">
    <source>
        <dbReference type="Proteomes" id="UP001476798"/>
    </source>
</evidence>
<protein>
    <submittedName>
        <fullName evidence="4">Laminin subunit beta-1</fullName>
    </submittedName>
</protein>
<evidence type="ECO:0000313" key="4">
    <source>
        <dbReference type="EMBL" id="MEQ2178689.1"/>
    </source>
</evidence>
<keyword evidence="5" id="KW-1185">Reference proteome</keyword>
<feature type="domain" description="Laminin EGF-like" evidence="3">
    <location>
        <begin position="47"/>
        <end position="81"/>
    </location>
</feature>
<dbReference type="PANTHER" id="PTHR10574:SF233">
    <property type="entry name" value="LAMININ SUBUNIT BETA-1"/>
    <property type="match status" value="1"/>
</dbReference>
<dbReference type="SUPFAM" id="SSF57196">
    <property type="entry name" value="EGF/Laminin"/>
    <property type="match status" value="2"/>
</dbReference>
<keyword evidence="1" id="KW-1015">Disulfide bond</keyword>
<dbReference type="Gene3D" id="2.10.25.10">
    <property type="entry name" value="Laminin"/>
    <property type="match status" value="2"/>
</dbReference>
<comment type="caution">
    <text evidence="4">The sequence shown here is derived from an EMBL/GenBank/DDBJ whole genome shotgun (WGS) entry which is preliminary data.</text>
</comment>
<dbReference type="CDD" id="cd00055">
    <property type="entry name" value="EGF_Lam"/>
    <property type="match status" value="1"/>
</dbReference>
<accession>A0ABV0P4Q6</accession>
<dbReference type="Proteomes" id="UP001476798">
    <property type="component" value="Unassembled WGS sequence"/>
</dbReference>
<keyword evidence="2" id="KW-0424">Laminin EGF-like domain</keyword>
<sequence>CLDGYYGDPVLGSGDHCRPCLCPDGPNGWRQFAGSCYRSDTSEQVVCVCNTGYKGARCDQCSAGYYGNPDEAGGQCLLCQCNNNIDMLDPESCDARTGECLRCLYHSEGHSCQDCKLGYYGNALVQDCRSELPWNPPSHLTALIADHCKPVHSRTVRLDP</sequence>
<proteinExistence type="predicted"/>
<reference evidence="4 5" key="1">
    <citation type="submission" date="2021-06" db="EMBL/GenBank/DDBJ databases">
        <authorList>
            <person name="Palmer J.M."/>
        </authorList>
    </citation>
    <scope>NUCLEOTIDE SEQUENCE [LARGE SCALE GENOMIC DNA]</scope>
    <source>
        <strain evidence="4 5">GA_2019</strain>
        <tissue evidence="4">Muscle</tissue>
    </source>
</reference>
<dbReference type="PANTHER" id="PTHR10574">
    <property type="entry name" value="NETRIN/LAMININ-RELATED"/>
    <property type="match status" value="1"/>
</dbReference>
<organism evidence="4 5">
    <name type="scientific">Goodea atripinnis</name>
    <dbReference type="NCBI Taxonomy" id="208336"/>
    <lineage>
        <taxon>Eukaryota</taxon>
        <taxon>Metazoa</taxon>
        <taxon>Chordata</taxon>
        <taxon>Craniata</taxon>
        <taxon>Vertebrata</taxon>
        <taxon>Euteleostomi</taxon>
        <taxon>Actinopterygii</taxon>
        <taxon>Neopterygii</taxon>
        <taxon>Teleostei</taxon>
        <taxon>Neoteleostei</taxon>
        <taxon>Acanthomorphata</taxon>
        <taxon>Ovalentaria</taxon>
        <taxon>Atherinomorphae</taxon>
        <taxon>Cyprinodontiformes</taxon>
        <taxon>Goodeidae</taxon>
        <taxon>Goodea</taxon>
    </lineage>
</organism>
<evidence type="ECO:0000256" key="2">
    <source>
        <dbReference type="ARBA" id="ARBA00023292"/>
    </source>
</evidence>
<gene>
    <name evidence="4" type="primary">LAMB1_1</name>
    <name evidence="4" type="ORF">GOODEAATRI_016688</name>
</gene>
<feature type="non-terminal residue" evidence="4">
    <location>
        <position position="1"/>
    </location>
</feature>
<dbReference type="InterPro" id="IPR002049">
    <property type="entry name" value="LE_dom"/>
</dbReference>
<dbReference type="InterPro" id="IPR050440">
    <property type="entry name" value="Laminin/Netrin_ECM"/>
</dbReference>
<name>A0ABV0P4Q6_9TELE</name>
<dbReference type="SMART" id="SM00180">
    <property type="entry name" value="EGF_Lam"/>
    <property type="match status" value="2"/>
</dbReference>
<evidence type="ECO:0000259" key="3">
    <source>
        <dbReference type="PROSITE" id="PS01248"/>
    </source>
</evidence>
<dbReference type="PROSITE" id="PS01248">
    <property type="entry name" value="EGF_LAM_1"/>
    <property type="match status" value="1"/>
</dbReference>
<dbReference type="EMBL" id="JAHRIO010061276">
    <property type="protein sequence ID" value="MEQ2178689.1"/>
    <property type="molecule type" value="Genomic_DNA"/>
</dbReference>